<keyword evidence="10" id="KW-0238">DNA-binding</keyword>
<feature type="compositionally biased region" description="Basic residues" evidence="14">
    <location>
        <begin position="374"/>
        <end position="386"/>
    </location>
</feature>
<sequence>MSNKIKRGPHNLFVSYVQGEVEFRKKHFKNVEDLYKFKDCWKCSMCSCSLESSILKGSFCKHPALGVLVCNKCLEYYGDGLFSPDEEGEDKFCRWCAQGGELYCCSKCVSTFCKKCINRHFKDNKKVLKSLDEEDWECFLCVSKPIWFLRALCWAVYHFKNEFVKSSNDGDSSRSSRQRACISNKRGHSTSSEEEESSVSKRKETQRKPGPHSKTKSESVQSDSSDEDFKKKSERHKRKRNRRDNSEDRKTTKSRKQEPSEDEEESSGEKQVRKKPVGPKSRTLRLRNKTSKEKSDTSEDEEEEKMKPKPKVENNLGTRTRNRDENKSSSREEESRKTRPGPKSKVDSRKTRKNESAEDKSDASEDGSADEKSRKTKPGPKSRVKKPVLVESEEDSQIERKARKANIGPKSRVDRRTRGEKRNENQRKESSDEEEEEEENNCRIFRILSCLYAQRVYNVHNLTVCYNMFSTALSHIPTTEINKTV</sequence>
<dbReference type="GO" id="GO:0003678">
    <property type="term" value="F:DNA helicase activity"/>
    <property type="evidence" value="ECO:0007669"/>
    <property type="project" value="UniProtKB-EC"/>
</dbReference>
<feature type="compositionally biased region" description="Basic and acidic residues" evidence="14">
    <location>
        <begin position="321"/>
        <end position="337"/>
    </location>
</feature>
<dbReference type="PROSITE" id="PS51533">
    <property type="entry name" value="ADD"/>
    <property type="match status" value="1"/>
</dbReference>
<evidence type="ECO:0000256" key="8">
    <source>
        <dbReference type="ARBA" id="ARBA00022833"/>
    </source>
</evidence>
<protein>
    <submittedName>
        <fullName evidence="16">Transcriptional regulator ATRX</fullName>
    </submittedName>
</protein>
<keyword evidence="7" id="KW-0378">Hydrolase</keyword>
<evidence type="ECO:0000256" key="2">
    <source>
        <dbReference type="ARBA" id="ARBA00007025"/>
    </source>
</evidence>
<dbReference type="PANTHER" id="PTHR46357:SF1">
    <property type="entry name" value="TRANSCRIPTIONAL REGULATOR ATRX"/>
    <property type="match status" value="1"/>
</dbReference>
<dbReference type="GO" id="GO:0005721">
    <property type="term" value="C:pericentric heterochromatin"/>
    <property type="evidence" value="ECO:0007669"/>
    <property type="project" value="TreeGrafter"/>
</dbReference>
<evidence type="ECO:0000256" key="5">
    <source>
        <dbReference type="ARBA" id="ARBA00022763"/>
    </source>
</evidence>
<keyword evidence="3" id="KW-0479">Metal-binding</keyword>
<dbReference type="GO" id="GO:0006281">
    <property type="term" value="P:DNA repair"/>
    <property type="evidence" value="ECO:0007669"/>
    <property type="project" value="UniProtKB-KW"/>
</dbReference>
<keyword evidence="6" id="KW-0863">Zinc-finger</keyword>
<dbReference type="GO" id="GO:0016787">
    <property type="term" value="F:hydrolase activity"/>
    <property type="evidence" value="ECO:0007669"/>
    <property type="project" value="UniProtKB-KW"/>
</dbReference>
<evidence type="ECO:0000256" key="10">
    <source>
        <dbReference type="ARBA" id="ARBA00023125"/>
    </source>
</evidence>
<feature type="domain" description="PHD-type" evidence="15">
    <location>
        <begin position="31"/>
        <end position="169"/>
    </location>
</feature>
<feature type="region of interest" description="Disordered" evidence="14">
    <location>
        <begin position="166"/>
        <end position="438"/>
    </location>
</feature>
<keyword evidence="5" id="KW-0227">DNA damage</keyword>
<dbReference type="GO" id="GO:0010468">
    <property type="term" value="P:regulation of gene expression"/>
    <property type="evidence" value="ECO:0007669"/>
    <property type="project" value="UniProtKB-ARBA"/>
</dbReference>
<evidence type="ECO:0000256" key="13">
    <source>
        <dbReference type="ARBA" id="ARBA00047995"/>
    </source>
</evidence>
<evidence type="ECO:0000256" key="7">
    <source>
        <dbReference type="ARBA" id="ARBA00022801"/>
    </source>
</evidence>
<feature type="compositionally biased region" description="Basic and acidic residues" evidence="14">
    <location>
        <begin position="198"/>
        <end position="207"/>
    </location>
</feature>
<dbReference type="EMBL" id="HBUF01350484">
    <property type="protein sequence ID" value="CAG6713308.1"/>
    <property type="molecule type" value="Transcribed_RNA"/>
</dbReference>
<name>A0A8D8XXQ5_9HEMI</name>
<feature type="compositionally biased region" description="Low complexity" evidence="14">
    <location>
        <begin position="166"/>
        <end position="175"/>
    </location>
</feature>
<keyword evidence="9" id="KW-0067">ATP-binding</keyword>
<feature type="compositionally biased region" description="Basic and acidic residues" evidence="14">
    <location>
        <begin position="243"/>
        <end position="259"/>
    </location>
</feature>
<keyword evidence="12" id="KW-0539">Nucleus</keyword>
<evidence type="ECO:0000256" key="1">
    <source>
        <dbReference type="ARBA" id="ARBA00004123"/>
    </source>
</evidence>
<comment type="catalytic activity">
    <reaction evidence="13">
        <text>ATP + H2O = ADP + phosphate + H(+)</text>
        <dbReference type="Rhea" id="RHEA:13065"/>
        <dbReference type="ChEBI" id="CHEBI:15377"/>
        <dbReference type="ChEBI" id="CHEBI:15378"/>
        <dbReference type="ChEBI" id="CHEBI:30616"/>
        <dbReference type="ChEBI" id="CHEBI:43474"/>
        <dbReference type="ChEBI" id="CHEBI:456216"/>
        <dbReference type="EC" id="3.6.4.12"/>
    </reaction>
</comment>
<evidence type="ECO:0000313" key="16">
    <source>
        <dbReference type="EMBL" id="CAG6713308.1"/>
    </source>
</evidence>
<dbReference type="GO" id="GO:0031297">
    <property type="term" value="P:replication fork processing"/>
    <property type="evidence" value="ECO:0007669"/>
    <property type="project" value="TreeGrafter"/>
</dbReference>
<evidence type="ECO:0000256" key="4">
    <source>
        <dbReference type="ARBA" id="ARBA00022741"/>
    </source>
</evidence>
<dbReference type="InterPro" id="IPR013083">
    <property type="entry name" value="Znf_RING/FYVE/PHD"/>
</dbReference>
<organism evidence="16">
    <name type="scientific">Cacopsylla melanoneura</name>
    <dbReference type="NCBI Taxonomy" id="428564"/>
    <lineage>
        <taxon>Eukaryota</taxon>
        <taxon>Metazoa</taxon>
        <taxon>Ecdysozoa</taxon>
        <taxon>Arthropoda</taxon>
        <taxon>Hexapoda</taxon>
        <taxon>Insecta</taxon>
        <taxon>Pterygota</taxon>
        <taxon>Neoptera</taxon>
        <taxon>Paraneoptera</taxon>
        <taxon>Hemiptera</taxon>
        <taxon>Sternorrhyncha</taxon>
        <taxon>Psylloidea</taxon>
        <taxon>Psyllidae</taxon>
        <taxon>Psyllinae</taxon>
        <taxon>Cacopsylla</taxon>
    </lineage>
</organism>
<dbReference type="GO" id="GO:0005524">
    <property type="term" value="F:ATP binding"/>
    <property type="evidence" value="ECO:0007669"/>
    <property type="project" value="UniProtKB-KW"/>
</dbReference>
<dbReference type="PANTHER" id="PTHR46357">
    <property type="entry name" value="TRANSCRIPTIONAL REGULATOR ATRX"/>
    <property type="match status" value="1"/>
</dbReference>
<dbReference type="InterPro" id="IPR011011">
    <property type="entry name" value="Znf_FYVE_PHD"/>
</dbReference>
<accession>A0A8D8XXQ5</accession>
<dbReference type="SUPFAM" id="SSF57903">
    <property type="entry name" value="FYVE/PHD zinc finger"/>
    <property type="match status" value="1"/>
</dbReference>
<dbReference type="GO" id="GO:0008270">
    <property type="term" value="F:zinc ion binding"/>
    <property type="evidence" value="ECO:0007669"/>
    <property type="project" value="UniProtKB-KW"/>
</dbReference>
<feature type="compositionally biased region" description="Basic residues" evidence="14">
    <location>
        <begin position="232"/>
        <end position="242"/>
    </location>
</feature>
<keyword evidence="11" id="KW-0234">DNA repair</keyword>
<evidence type="ECO:0000256" key="11">
    <source>
        <dbReference type="ARBA" id="ARBA00023204"/>
    </source>
</evidence>
<comment type="subcellular location">
    <subcellularLocation>
        <location evidence="1">Nucleus</location>
    </subcellularLocation>
</comment>
<dbReference type="GO" id="GO:0031490">
    <property type="term" value="F:chromatin DNA binding"/>
    <property type="evidence" value="ECO:0007669"/>
    <property type="project" value="TreeGrafter"/>
</dbReference>
<dbReference type="InterPro" id="IPR025766">
    <property type="entry name" value="ADD"/>
</dbReference>
<keyword evidence="4" id="KW-0547">Nucleotide-binding</keyword>
<evidence type="ECO:0000256" key="6">
    <source>
        <dbReference type="ARBA" id="ARBA00022771"/>
    </source>
</evidence>
<comment type="similarity">
    <text evidence="2">Belongs to the SNF2/RAD54 helicase family.</text>
</comment>
<dbReference type="Pfam" id="PF17981">
    <property type="entry name" value="ADD_ATRX"/>
    <property type="match status" value="1"/>
</dbReference>
<dbReference type="Gene3D" id="3.30.40.10">
    <property type="entry name" value="Zinc/RING finger domain, C3HC4 (zinc finger)"/>
    <property type="match status" value="1"/>
</dbReference>
<feature type="compositionally biased region" description="Basic and acidic residues" evidence="14">
    <location>
        <begin position="411"/>
        <end position="430"/>
    </location>
</feature>
<dbReference type="InterPro" id="IPR041430">
    <property type="entry name" value="ADD_ATRX"/>
</dbReference>
<dbReference type="CDD" id="cd11726">
    <property type="entry name" value="ADDz_ATRX"/>
    <property type="match status" value="1"/>
</dbReference>
<dbReference type="GO" id="GO:0005634">
    <property type="term" value="C:nucleus"/>
    <property type="evidence" value="ECO:0007669"/>
    <property type="project" value="UniProtKB-SubCell"/>
</dbReference>
<proteinExistence type="inferred from homology"/>
<evidence type="ECO:0000256" key="3">
    <source>
        <dbReference type="ARBA" id="ARBA00022723"/>
    </source>
</evidence>
<reference evidence="16" key="1">
    <citation type="submission" date="2021-05" db="EMBL/GenBank/DDBJ databases">
        <authorList>
            <person name="Alioto T."/>
            <person name="Alioto T."/>
            <person name="Gomez Garrido J."/>
        </authorList>
    </citation>
    <scope>NUCLEOTIDE SEQUENCE</scope>
</reference>
<evidence type="ECO:0000259" key="15">
    <source>
        <dbReference type="PROSITE" id="PS51533"/>
    </source>
</evidence>
<evidence type="ECO:0000256" key="9">
    <source>
        <dbReference type="ARBA" id="ARBA00022840"/>
    </source>
</evidence>
<feature type="compositionally biased region" description="Basic residues" evidence="14">
    <location>
        <begin position="272"/>
        <end position="289"/>
    </location>
</feature>
<feature type="compositionally biased region" description="Basic and acidic residues" evidence="14">
    <location>
        <begin position="344"/>
        <end position="373"/>
    </location>
</feature>
<dbReference type="AlphaFoldDB" id="A0A8D8XXQ5"/>
<dbReference type="GO" id="GO:0006338">
    <property type="term" value="P:chromatin remodeling"/>
    <property type="evidence" value="ECO:0007669"/>
    <property type="project" value="TreeGrafter"/>
</dbReference>
<dbReference type="InterPro" id="IPR052131">
    <property type="entry name" value="ATRX_domain-containing"/>
</dbReference>
<evidence type="ECO:0000256" key="12">
    <source>
        <dbReference type="ARBA" id="ARBA00023242"/>
    </source>
</evidence>
<keyword evidence="8" id="KW-0862">Zinc</keyword>
<evidence type="ECO:0000256" key="14">
    <source>
        <dbReference type="SAM" id="MobiDB-lite"/>
    </source>
</evidence>